<name>A0AAD1UMF9_EUPCR</name>
<keyword evidence="4" id="KW-1185">Reference proteome</keyword>
<proteinExistence type="inferred from homology"/>
<comment type="similarity">
    <text evidence="1">Belongs to the mTERF family.</text>
</comment>
<reference evidence="3" key="1">
    <citation type="submission" date="2023-07" db="EMBL/GenBank/DDBJ databases">
        <authorList>
            <consortium name="AG Swart"/>
            <person name="Singh M."/>
            <person name="Singh A."/>
            <person name="Seah K."/>
            <person name="Emmerich C."/>
        </authorList>
    </citation>
    <scope>NUCLEOTIDE SEQUENCE</scope>
    <source>
        <strain evidence="3">DP1</strain>
    </source>
</reference>
<dbReference type="SMART" id="SM00733">
    <property type="entry name" value="Mterf"/>
    <property type="match status" value="4"/>
</dbReference>
<evidence type="ECO:0000313" key="3">
    <source>
        <dbReference type="EMBL" id="CAI2370486.1"/>
    </source>
</evidence>
<evidence type="ECO:0000313" key="4">
    <source>
        <dbReference type="Proteomes" id="UP001295684"/>
    </source>
</evidence>
<gene>
    <name evidence="3" type="ORF">ECRASSUSDP1_LOCUS11799</name>
</gene>
<dbReference type="Gene3D" id="1.25.70.10">
    <property type="entry name" value="Transcription termination factor 3, mitochondrial"/>
    <property type="match status" value="1"/>
</dbReference>
<accession>A0AAD1UMF9</accession>
<dbReference type="GO" id="GO:0003676">
    <property type="term" value="F:nucleic acid binding"/>
    <property type="evidence" value="ECO:0007669"/>
    <property type="project" value="InterPro"/>
</dbReference>
<keyword evidence="2" id="KW-0809">Transit peptide</keyword>
<protein>
    <submittedName>
        <fullName evidence="3">Uncharacterized protein</fullName>
    </submittedName>
</protein>
<sequence length="415" mass="48546">MNSAFLARRLVKHQQKLSSVQIGNFWKIGAKNFACVSSNRVGLQNRINTMFVRSFSSATGMNARDLKGDDYLLSRYSSIQDDADLSPYAEIPVEEIENYISETLIQEHGYSEEDIDYLLHFNSNVAVPSEYENGGVVPNITKYFIDKLGSTVKDSKEILLRFPRYMNIDTKQIDERIAYYTEVGISNREITTEEISEIFRANPFYLICPQENYQRFINEFNHYRFSKEETIRMFKEQPGIFGLKKGNIRALFETPKVLLGVKASDMKEIILRYPEFILQGRKNIIVEKIKIVMKNSNSPKLYLRDLFLRHPKLFLKSYASFKAKESFFIIELGRGLKTERSWPLMLKMNYNAHIRPRCALAYNQNFEFDITEALIGTDEEFCKKFGFTIEQLDEERSSHEITEEKDILWRYIPIP</sequence>
<dbReference type="AlphaFoldDB" id="A0AAD1UMF9"/>
<dbReference type="EMBL" id="CAMPGE010011669">
    <property type="protein sequence ID" value="CAI2370486.1"/>
    <property type="molecule type" value="Genomic_DNA"/>
</dbReference>
<organism evidence="3 4">
    <name type="scientific">Euplotes crassus</name>
    <dbReference type="NCBI Taxonomy" id="5936"/>
    <lineage>
        <taxon>Eukaryota</taxon>
        <taxon>Sar</taxon>
        <taxon>Alveolata</taxon>
        <taxon>Ciliophora</taxon>
        <taxon>Intramacronucleata</taxon>
        <taxon>Spirotrichea</taxon>
        <taxon>Hypotrichia</taxon>
        <taxon>Euplotida</taxon>
        <taxon>Euplotidae</taxon>
        <taxon>Moneuplotes</taxon>
    </lineage>
</organism>
<comment type="caution">
    <text evidence="3">The sequence shown here is derived from an EMBL/GenBank/DDBJ whole genome shotgun (WGS) entry which is preliminary data.</text>
</comment>
<dbReference type="Pfam" id="PF02536">
    <property type="entry name" value="mTERF"/>
    <property type="match status" value="1"/>
</dbReference>
<dbReference type="InterPro" id="IPR003690">
    <property type="entry name" value="MTERF"/>
</dbReference>
<evidence type="ECO:0000256" key="2">
    <source>
        <dbReference type="ARBA" id="ARBA00022946"/>
    </source>
</evidence>
<dbReference type="Proteomes" id="UP001295684">
    <property type="component" value="Unassembled WGS sequence"/>
</dbReference>
<evidence type="ECO:0000256" key="1">
    <source>
        <dbReference type="ARBA" id="ARBA00007692"/>
    </source>
</evidence>
<dbReference type="InterPro" id="IPR038538">
    <property type="entry name" value="MTERF_sf"/>
</dbReference>